<gene>
    <name evidence="1" type="ORF">AVEN_4876_1</name>
</gene>
<sequence length="105" mass="11564">MAKSNENCCGVVEIFGFSTGPIFIRRTGFKTPQANRPGRFLPIASRCSDIMLSGTFTNTPCYSICSASYQNLSSMAKSNENFCGVVQMFGFSTGPISIRRTRPWD</sequence>
<proteinExistence type="predicted"/>
<dbReference type="EMBL" id="BGPR01076340">
    <property type="protein sequence ID" value="GBL60609.1"/>
    <property type="molecule type" value="Genomic_DNA"/>
</dbReference>
<accession>A0A4Y1ZPF0</accession>
<protein>
    <submittedName>
        <fullName evidence="1">Uncharacterized protein</fullName>
    </submittedName>
</protein>
<reference evidence="1 2" key="1">
    <citation type="journal article" date="2019" name="Sci. Rep.">
        <title>Orb-weaving spider Araneus ventricosus genome elucidates the spidroin gene catalogue.</title>
        <authorList>
            <person name="Kono N."/>
            <person name="Nakamura H."/>
            <person name="Ohtoshi R."/>
            <person name="Moran D.A.P."/>
            <person name="Shinohara A."/>
            <person name="Yoshida Y."/>
            <person name="Fujiwara M."/>
            <person name="Mori M."/>
            <person name="Tomita M."/>
            <person name="Arakawa K."/>
        </authorList>
    </citation>
    <scope>NUCLEOTIDE SEQUENCE [LARGE SCALE GENOMIC DNA]</scope>
</reference>
<evidence type="ECO:0000313" key="1">
    <source>
        <dbReference type="EMBL" id="GBL60609.1"/>
    </source>
</evidence>
<comment type="caution">
    <text evidence="1">The sequence shown here is derived from an EMBL/GenBank/DDBJ whole genome shotgun (WGS) entry which is preliminary data.</text>
</comment>
<organism evidence="1 2">
    <name type="scientific">Araneus ventricosus</name>
    <name type="common">Orbweaver spider</name>
    <name type="synonym">Epeira ventricosa</name>
    <dbReference type="NCBI Taxonomy" id="182803"/>
    <lineage>
        <taxon>Eukaryota</taxon>
        <taxon>Metazoa</taxon>
        <taxon>Ecdysozoa</taxon>
        <taxon>Arthropoda</taxon>
        <taxon>Chelicerata</taxon>
        <taxon>Arachnida</taxon>
        <taxon>Araneae</taxon>
        <taxon>Araneomorphae</taxon>
        <taxon>Entelegynae</taxon>
        <taxon>Araneoidea</taxon>
        <taxon>Araneidae</taxon>
        <taxon>Araneus</taxon>
    </lineage>
</organism>
<dbReference type="Proteomes" id="UP000499080">
    <property type="component" value="Unassembled WGS sequence"/>
</dbReference>
<evidence type="ECO:0000313" key="2">
    <source>
        <dbReference type="Proteomes" id="UP000499080"/>
    </source>
</evidence>
<keyword evidence="2" id="KW-1185">Reference proteome</keyword>
<dbReference type="AlphaFoldDB" id="A0A4Y1ZPF0"/>
<name>A0A4Y1ZPF0_ARAVE</name>